<feature type="short sequence motif" description="DGA/G" evidence="8">
    <location>
        <begin position="1018"/>
        <end position="1020"/>
    </location>
</feature>
<feature type="domain" description="PNPLA" evidence="11">
    <location>
        <begin position="773"/>
        <end position="1031"/>
    </location>
</feature>
<dbReference type="InterPro" id="IPR001841">
    <property type="entry name" value="Znf_RING"/>
</dbReference>
<dbReference type="GO" id="GO:0016020">
    <property type="term" value="C:membrane"/>
    <property type="evidence" value="ECO:0007669"/>
    <property type="project" value="TreeGrafter"/>
</dbReference>
<dbReference type="InterPro" id="IPR016035">
    <property type="entry name" value="Acyl_Trfase/lysoPLipase"/>
</dbReference>
<dbReference type="PANTHER" id="PTHR24185:SF1">
    <property type="entry name" value="CALCIUM-INDEPENDENT PHOSPHOLIPASE A2-GAMMA"/>
    <property type="match status" value="1"/>
</dbReference>
<feature type="domain" description="RING-type" evidence="10">
    <location>
        <begin position="705"/>
        <end position="751"/>
    </location>
</feature>
<feature type="short sequence motif" description="GXSXG" evidence="8">
    <location>
        <begin position="812"/>
        <end position="816"/>
    </location>
</feature>
<comment type="caution">
    <text evidence="12">The sequence shown here is derived from an EMBL/GenBank/DDBJ whole genome shotgun (WGS) entry which is preliminary data.</text>
</comment>
<dbReference type="Gene3D" id="3.40.1090.10">
    <property type="entry name" value="Cytosolic phospholipase A2 catalytic domain"/>
    <property type="match status" value="1"/>
</dbReference>
<dbReference type="GO" id="GO:0047499">
    <property type="term" value="F:calcium-independent phospholipase A2 activity"/>
    <property type="evidence" value="ECO:0007669"/>
    <property type="project" value="TreeGrafter"/>
</dbReference>
<feature type="compositionally biased region" description="Low complexity" evidence="9">
    <location>
        <begin position="955"/>
        <end position="974"/>
    </location>
</feature>
<feature type="region of interest" description="Disordered" evidence="9">
    <location>
        <begin position="955"/>
        <end position="981"/>
    </location>
</feature>
<dbReference type="EMBL" id="JAUKTV010000005">
    <property type="protein sequence ID" value="KAK0737279.1"/>
    <property type="molecule type" value="Genomic_DNA"/>
</dbReference>
<feature type="active site" description="Proton acceptor" evidence="8">
    <location>
        <position position="1018"/>
    </location>
</feature>
<dbReference type="PROSITE" id="PS51635">
    <property type="entry name" value="PNPLA"/>
    <property type="match status" value="1"/>
</dbReference>
<keyword evidence="5 8" id="KW-0442">Lipid degradation</keyword>
<evidence type="ECO:0000256" key="8">
    <source>
        <dbReference type="PROSITE-ProRule" id="PRU01161"/>
    </source>
</evidence>
<evidence type="ECO:0000256" key="2">
    <source>
        <dbReference type="ARBA" id="ARBA00022771"/>
    </source>
</evidence>
<evidence type="ECO:0000259" key="11">
    <source>
        <dbReference type="PROSITE" id="PS51635"/>
    </source>
</evidence>
<feature type="active site" description="Nucleophile" evidence="8">
    <location>
        <position position="814"/>
    </location>
</feature>
<dbReference type="GO" id="GO:0019369">
    <property type="term" value="P:arachidonate metabolic process"/>
    <property type="evidence" value="ECO:0007669"/>
    <property type="project" value="TreeGrafter"/>
</dbReference>
<dbReference type="InterPro" id="IPR002641">
    <property type="entry name" value="PNPLA_dom"/>
</dbReference>
<dbReference type="SUPFAM" id="SSF52151">
    <property type="entry name" value="FabD/lysophospholipase-like"/>
    <property type="match status" value="1"/>
</dbReference>
<feature type="short sequence motif" description="GXGXXG" evidence="8">
    <location>
        <begin position="777"/>
        <end position="782"/>
    </location>
</feature>
<keyword evidence="4" id="KW-0862">Zinc</keyword>
<keyword evidence="1" id="KW-0479">Metal-binding</keyword>
<sequence>MNCILCKKLASHHGIPRGRRCVQCNLYFCISCDQDCGEVPCPDHPSCWVKHIRGTMEELQSLHQPVNPTAELFIKAITCSGLSDVAIKELHAHDKLARWFSVKKGKDADDKPELWLYDRFRRLCDPYATGNRATGNHYPSIVSFIGNTSAGKSTVVRAMLLLGLAEQLHTSAGSSEASNREDMLFNLALTALEHPEAYELPVSQGGLDPTTFGVHLYRNNTVPAPDPSTNPQYPLLLADCEGFRAGFAPTNAEKDVPDTDDPEEQVETITITADDYGTDKAGIDLFYARLLYAVSDVVVFVTQNPKSKGDDFPRILEWAAGAMLKTFNQPSGKTLIVVCNKYTPDESDRTPERLKERFLLAQEPNLWKKPGIIATFVERFNATTTLRRMIRGNSDLYDELFRSIHFCYIPDKDHVDVHGQPEKLLEHFQQLKHVLDRSVAEERDIRAQSLIRYNVAELSHFLSRTFQHFTVSSAPLDFYKATCRDNHTPTNLREHIANFLRLAFDRKNMVHHGQIESMVESAIAVSLLVLARRQDSATFTPEVKFAQDLGKYWDDGLNLYQRLHEQCAYMFTTTQGVQIPCACQGRGAKHQFHVPAPPDLGQRKHNLHSIAGDFVPGHPWNKEAWRKRIQDRFCQFYRRVYLSAPSQDRYQHGLYQDQYQQPRQPQQPQQRKPDLLVDSSVLALRRELTSEIKPLFTHLFSTKTCLSCLLSSPDHVLSCGHAYCPRCIQELSTPSQWKECAFDIHSCILCDYQDPNHNQTIQFKPRCAGVRILTLDGGGVRGIVELGLVQALEQEIGLTNLRLAEMFDLIVGTSTGGIIALALTFPGRINKEKKKGEKNENLKRRSSGIDTRMEDMIDFFKQVSKNTFEHPRLGSRVLSRGAMIFRRVESVYSEKPLRAGLEEYFGDKTSLFAPAAFNSERPSASTTLGSGIRVAVTSTRDDGDTEVVIGNYNRPLTTTTTTNAGGENGSNNNNRSGFEREDDLEKDFRIWEAAMATAAAPFYLPPFTKAEMGGDYIDGAVYANCPARVAMDEKAKIWSSSRHGDGGSSDVVLDAFVSLGTGKQGPKPDKMPFASKFRGFTTLQKMIRRQLDTERLWEGVVAGAENSQRGRLFRLNPEIKPKYVELYQCEEVPRLLRETTEWAGALGPGREKIRNVARVLMAGMFFYEVADSHSPSSSLSQQGVGGGGADGKLLRGSIRCRLRHQSPAVAELLRKIKGFYHSELTVEEAADEVKSLGAANRQWKTLADITSGLVNPRDMVRVRERNADGNGIAQFRLDFELRVKDKAALQVVAVEFQGDDDNDARSISEQENERWKGKRFAISGFPVTLADLRARGQKIWLQ</sequence>
<dbReference type="PANTHER" id="PTHR24185">
    <property type="entry name" value="CALCIUM-INDEPENDENT PHOSPHOLIPASE A2-GAMMA"/>
    <property type="match status" value="1"/>
</dbReference>
<evidence type="ECO:0000313" key="12">
    <source>
        <dbReference type="EMBL" id="KAK0737279.1"/>
    </source>
</evidence>
<dbReference type="InterPro" id="IPR017907">
    <property type="entry name" value="Znf_RING_CS"/>
</dbReference>
<evidence type="ECO:0000256" key="3">
    <source>
        <dbReference type="ARBA" id="ARBA00022801"/>
    </source>
</evidence>
<dbReference type="GO" id="GO:0016042">
    <property type="term" value="P:lipid catabolic process"/>
    <property type="evidence" value="ECO:0007669"/>
    <property type="project" value="UniProtKB-UniRule"/>
</dbReference>
<keyword evidence="2 7" id="KW-0863">Zinc-finger</keyword>
<evidence type="ECO:0000256" key="1">
    <source>
        <dbReference type="ARBA" id="ARBA00022723"/>
    </source>
</evidence>
<evidence type="ECO:0000256" key="5">
    <source>
        <dbReference type="ARBA" id="ARBA00022963"/>
    </source>
</evidence>
<evidence type="ECO:0000256" key="4">
    <source>
        <dbReference type="ARBA" id="ARBA00022833"/>
    </source>
</evidence>
<dbReference type="PROSITE" id="PS00518">
    <property type="entry name" value="ZF_RING_1"/>
    <property type="match status" value="1"/>
</dbReference>
<proteinExistence type="predicted"/>
<protein>
    <submittedName>
        <fullName evidence="12">Uncharacterized protein</fullName>
    </submittedName>
</protein>
<reference evidence="12" key="1">
    <citation type="submission" date="2023-06" db="EMBL/GenBank/DDBJ databases">
        <title>Genome-scale phylogeny and comparative genomics of the fungal order Sordariales.</title>
        <authorList>
            <consortium name="Lawrence Berkeley National Laboratory"/>
            <person name="Hensen N."/>
            <person name="Bonometti L."/>
            <person name="Westerberg I."/>
            <person name="Brannstrom I.O."/>
            <person name="Guillou S."/>
            <person name="Cros-Aarteil S."/>
            <person name="Calhoun S."/>
            <person name="Haridas S."/>
            <person name="Kuo A."/>
            <person name="Mondo S."/>
            <person name="Pangilinan J."/>
            <person name="Riley R."/>
            <person name="Labutti K."/>
            <person name="Andreopoulos B."/>
            <person name="Lipzen A."/>
            <person name="Chen C."/>
            <person name="Yanf M."/>
            <person name="Daum C."/>
            <person name="Ng V."/>
            <person name="Clum A."/>
            <person name="Steindorff A."/>
            <person name="Ohm R."/>
            <person name="Martin F."/>
            <person name="Silar P."/>
            <person name="Natvig D."/>
            <person name="Lalanne C."/>
            <person name="Gautier V."/>
            <person name="Ament-Velasquez S.L."/>
            <person name="Kruys A."/>
            <person name="Hutchinson M.I."/>
            <person name="Powell A.J."/>
            <person name="Barry K."/>
            <person name="Miller A.N."/>
            <person name="Grigoriev I.V."/>
            <person name="Debuchy R."/>
            <person name="Gladieux P."/>
            <person name="Thoren M.H."/>
            <person name="Johannesson H."/>
        </authorList>
    </citation>
    <scope>NUCLEOTIDE SEQUENCE</scope>
    <source>
        <strain evidence="12">CBS 540.89</strain>
    </source>
</reference>
<keyword evidence="13" id="KW-1185">Reference proteome</keyword>
<name>A0AA40BN81_9PEZI</name>
<accession>A0AA40BN81</accession>
<evidence type="ECO:0000256" key="6">
    <source>
        <dbReference type="ARBA" id="ARBA00023098"/>
    </source>
</evidence>
<dbReference type="Pfam" id="PF01734">
    <property type="entry name" value="Patatin"/>
    <property type="match status" value="1"/>
</dbReference>
<dbReference type="PROSITE" id="PS50089">
    <property type="entry name" value="ZF_RING_2"/>
    <property type="match status" value="1"/>
</dbReference>
<evidence type="ECO:0000259" key="10">
    <source>
        <dbReference type="PROSITE" id="PS50089"/>
    </source>
</evidence>
<dbReference type="GO" id="GO:0046486">
    <property type="term" value="P:glycerolipid metabolic process"/>
    <property type="evidence" value="ECO:0007669"/>
    <property type="project" value="UniProtKB-ARBA"/>
</dbReference>
<dbReference type="Proteomes" id="UP001172159">
    <property type="component" value="Unassembled WGS sequence"/>
</dbReference>
<evidence type="ECO:0000256" key="9">
    <source>
        <dbReference type="SAM" id="MobiDB-lite"/>
    </source>
</evidence>
<dbReference type="GO" id="GO:0008270">
    <property type="term" value="F:zinc ion binding"/>
    <property type="evidence" value="ECO:0007669"/>
    <property type="project" value="UniProtKB-KW"/>
</dbReference>
<keyword evidence="3 8" id="KW-0378">Hydrolase</keyword>
<keyword evidence="6 8" id="KW-0443">Lipid metabolism</keyword>
<evidence type="ECO:0000256" key="7">
    <source>
        <dbReference type="PROSITE-ProRule" id="PRU00175"/>
    </source>
</evidence>
<organism evidence="12 13">
    <name type="scientific">Apiosordaria backusii</name>
    <dbReference type="NCBI Taxonomy" id="314023"/>
    <lineage>
        <taxon>Eukaryota</taxon>
        <taxon>Fungi</taxon>
        <taxon>Dikarya</taxon>
        <taxon>Ascomycota</taxon>
        <taxon>Pezizomycotina</taxon>
        <taxon>Sordariomycetes</taxon>
        <taxon>Sordariomycetidae</taxon>
        <taxon>Sordariales</taxon>
        <taxon>Lasiosphaeriaceae</taxon>
        <taxon>Apiosordaria</taxon>
    </lineage>
</organism>
<gene>
    <name evidence="12" type="ORF">B0T21DRAFT_364796</name>
</gene>
<evidence type="ECO:0000313" key="13">
    <source>
        <dbReference type="Proteomes" id="UP001172159"/>
    </source>
</evidence>
<dbReference type="CDD" id="cd07199">
    <property type="entry name" value="Pat17_PNPLA8_PNPLA9_like"/>
    <property type="match status" value="1"/>
</dbReference>